<protein>
    <submittedName>
        <fullName evidence="1">Uncharacterized protein</fullName>
    </submittedName>
</protein>
<organism evidence="1 2">
    <name type="scientific">Pleurodeles waltl</name>
    <name type="common">Iberian ribbed newt</name>
    <dbReference type="NCBI Taxonomy" id="8319"/>
    <lineage>
        <taxon>Eukaryota</taxon>
        <taxon>Metazoa</taxon>
        <taxon>Chordata</taxon>
        <taxon>Craniata</taxon>
        <taxon>Vertebrata</taxon>
        <taxon>Euteleostomi</taxon>
        <taxon>Amphibia</taxon>
        <taxon>Batrachia</taxon>
        <taxon>Caudata</taxon>
        <taxon>Salamandroidea</taxon>
        <taxon>Salamandridae</taxon>
        <taxon>Pleurodelinae</taxon>
        <taxon>Pleurodeles</taxon>
    </lineage>
</organism>
<dbReference type="Proteomes" id="UP001066276">
    <property type="component" value="Chromosome 3_2"/>
</dbReference>
<reference evidence="1" key="1">
    <citation type="journal article" date="2022" name="bioRxiv">
        <title>Sequencing and chromosome-scale assembly of the giantPleurodeles waltlgenome.</title>
        <authorList>
            <person name="Brown T."/>
            <person name="Elewa A."/>
            <person name="Iarovenko S."/>
            <person name="Subramanian E."/>
            <person name="Araus A.J."/>
            <person name="Petzold A."/>
            <person name="Susuki M."/>
            <person name="Suzuki K.-i.T."/>
            <person name="Hayashi T."/>
            <person name="Toyoda A."/>
            <person name="Oliveira C."/>
            <person name="Osipova E."/>
            <person name="Leigh N.D."/>
            <person name="Simon A."/>
            <person name="Yun M.H."/>
        </authorList>
    </citation>
    <scope>NUCLEOTIDE SEQUENCE</scope>
    <source>
        <strain evidence="1">20211129_DDA</strain>
        <tissue evidence="1">Liver</tissue>
    </source>
</reference>
<dbReference type="AlphaFoldDB" id="A0AAV7TZ63"/>
<evidence type="ECO:0000313" key="2">
    <source>
        <dbReference type="Proteomes" id="UP001066276"/>
    </source>
</evidence>
<gene>
    <name evidence="1" type="ORF">NDU88_007240</name>
</gene>
<comment type="caution">
    <text evidence="1">The sequence shown here is derived from an EMBL/GenBank/DDBJ whole genome shotgun (WGS) entry which is preliminary data.</text>
</comment>
<evidence type="ECO:0000313" key="1">
    <source>
        <dbReference type="EMBL" id="KAJ1182044.1"/>
    </source>
</evidence>
<name>A0AAV7TZ63_PLEWA</name>
<sequence>MEEVTSLLDEPSGELILAAIEQSSTKVQAKIEEVPINVGLLRADFCAVILGRQGHWVDQDPASKETKETGSARASQKVVVRNDGTLALEDLSMLTGDLRGSGLDPESLRQ</sequence>
<dbReference type="EMBL" id="JANPWB010000006">
    <property type="protein sequence ID" value="KAJ1182044.1"/>
    <property type="molecule type" value="Genomic_DNA"/>
</dbReference>
<proteinExistence type="predicted"/>
<accession>A0AAV7TZ63</accession>
<keyword evidence="2" id="KW-1185">Reference proteome</keyword>